<name>A0A9P7JP91_9AGAM</name>
<protein>
    <submittedName>
        <fullName evidence="1">Uncharacterized protein</fullName>
    </submittedName>
</protein>
<dbReference type="GeneID" id="64691971"/>
<sequence length="205" mass="23457">MEYMQPNQMIVNSGGAGSLGYYIRNANPSPHPSMVGAEMPLYWELRDGRIAKRVPRSREFTPSQQSFPGITFSAGGWYGVRVRDILTGTVVVDRPTDAIFAHHGWRETTLAIKWPGYLPNRSSDASRRRFKVLDNNVPMTRQDFAIEIASQIRHLEDRARDKPVAHGWEDWAFSKNNVRASDVYILSAHYYRNAWVPELYVINMG</sequence>
<gene>
    <name evidence="1" type="ORF">F5147DRAFT_416639</name>
</gene>
<accession>A0A9P7JP91</accession>
<organism evidence="1 2">
    <name type="scientific">Suillus discolor</name>
    <dbReference type="NCBI Taxonomy" id="1912936"/>
    <lineage>
        <taxon>Eukaryota</taxon>
        <taxon>Fungi</taxon>
        <taxon>Dikarya</taxon>
        <taxon>Basidiomycota</taxon>
        <taxon>Agaricomycotina</taxon>
        <taxon>Agaricomycetes</taxon>
        <taxon>Agaricomycetidae</taxon>
        <taxon>Boletales</taxon>
        <taxon>Suillineae</taxon>
        <taxon>Suillaceae</taxon>
        <taxon>Suillus</taxon>
    </lineage>
</organism>
<dbReference type="Proteomes" id="UP000823399">
    <property type="component" value="Unassembled WGS sequence"/>
</dbReference>
<reference evidence="1" key="1">
    <citation type="journal article" date="2020" name="New Phytol.">
        <title>Comparative genomics reveals dynamic genome evolution in host specialist ectomycorrhizal fungi.</title>
        <authorList>
            <person name="Lofgren L.A."/>
            <person name="Nguyen N.H."/>
            <person name="Vilgalys R."/>
            <person name="Ruytinx J."/>
            <person name="Liao H.L."/>
            <person name="Branco S."/>
            <person name="Kuo A."/>
            <person name="LaButti K."/>
            <person name="Lipzen A."/>
            <person name="Andreopoulos W."/>
            <person name="Pangilinan J."/>
            <person name="Riley R."/>
            <person name="Hundley H."/>
            <person name="Na H."/>
            <person name="Barry K."/>
            <person name="Grigoriev I.V."/>
            <person name="Stajich J.E."/>
            <person name="Kennedy P.G."/>
        </authorList>
    </citation>
    <scope>NUCLEOTIDE SEQUENCE</scope>
    <source>
        <strain evidence="1">FC423</strain>
    </source>
</reference>
<comment type="caution">
    <text evidence="1">The sequence shown here is derived from an EMBL/GenBank/DDBJ whole genome shotgun (WGS) entry which is preliminary data.</text>
</comment>
<dbReference type="AlphaFoldDB" id="A0A9P7JP91"/>
<evidence type="ECO:0000313" key="2">
    <source>
        <dbReference type="Proteomes" id="UP000823399"/>
    </source>
</evidence>
<dbReference type="EMBL" id="JABBWM010000080">
    <property type="protein sequence ID" value="KAG2094223.1"/>
    <property type="molecule type" value="Genomic_DNA"/>
</dbReference>
<keyword evidence="2" id="KW-1185">Reference proteome</keyword>
<dbReference type="OrthoDB" id="2602575at2759"/>
<dbReference type="RefSeq" id="XP_041287458.1">
    <property type="nucleotide sequence ID" value="XM_041429712.1"/>
</dbReference>
<proteinExistence type="predicted"/>
<evidence type="ECO:0000313" key="1">
    <source>
        <dbReference type="EMBL" id="KAG2094223.1"/>
    </source>
</evidence>